<reference evidence="2 3" key="1">
    <citation type="submission" date="2020-07" db="EMBL/GenBank/DDBJ databases">
        <title>Streptomyces isolated from Indian soil.</title>
        <authorList>
            <person name="Mandal S."/>
            <person name="Maiti P.K."/>
        </authorList>
    </citation>
    <scope>NUCLEOTIDE SEQUENCE [LARGE SCALE GENOMIC DNA]</scope>
    <source>
        <strain evidence="2 3">PSKA54</strain>
    </source>
</reference>
<keyword evidence="3" id="KW-1185">Reference proteome</keyword>
<dbReference type="InterPro" id="IPR043917">
    <property type="entry name" value="DUF5753"/>
</dbReference>
<evidence type="ECO:0000313" key="3">
    <source>
        <dbReference type="Proteomes" id="UP000586976"/>
    </source>
</evidence>
<proteinExistence type="predicted"/>
<protein>
    <submittedName>
        <fullName evidence="2">Helix-turn-helix domain-containing protein</fullName>
    </submittedName>
</protein>
<sequence length="280" mass="31010">MTPHGRAVPPPRDQDPNAGLLRSFGRQVKLLRERSGLTQAELGNQLGYGEAQIAAVEQGRRIPRPELIEKADRVLDAGGLLLARKDELALARYPAFFRDAARVEEEAAEFHAYATHAIPGLLQTEEYARAIFAMGRPRRDGSALEQLVTARLARQAIFSRKPAPTLSFVLEEVVLHRPLGGSYIRRGQLEHLLLAGQNPNVEIQVLPTSVTDNAGMDGPFTLMTPNGGEQVAYVESQEESSLITERERVRVFALRYGIIRAQAMPPQESLRYVEKLLGES</sequence>
<gene>
    <name evidence="2" type="ORF">H1V43_34775</name>
</gene>
<organism evidence="2 3">
    <name type="scientific">Streptomyces himalayensis subsp. aureolus</name>
    <dbReference type="NCBI Taxonomy" id="2758039"/>
    <lineage>
        <taxon>Bacteria</taxon>
        <taxon>Bacillati</taxon>
        <taxon>Actinomycetota</taxon>
        <taxon>Actinomycetes</taxon>
        <taxon>Kitasatosporales</taxon>
        <taxon>Streptomycetaceae</taxon>
        <taxon>Streptomyces</taxon>
        <taxon>Streptomyces himalayensis</taxon>
    </lineage>
</organism>
<name>A0A7W2D7V5_9ACTN</name>
<dbReference type="Proteomes" id="UP000586976">
    <property type="component" value="Unassembled WGS sequence"/>
</dbReference>
<dbReference type="SUPFAM" id="SSF47413">
    <property type="entry name" value="lambda repressor-like DNA-binding domains"/>
    <property type="match status" value="1"/>
</dbReference>
<feature type="domain" description="HTH cro/C1-type" evidence="1">
    <location>
        <begin position="28"/>
        <end position="81"/>
    </location>
</feature>
<dbReference type="SMART" id="SM00530">
    <property type="entry name" value="HTH_XRE"/>
    <property type="match status" value="1"/>
</dbReference>
<accession>A0A7W2D7V5</accession>
<dbReference type="CDD" id="cd00093">
    <property type="entry name" value="HTH_XRE"/>
    <property type="match status" value="1"/>
</dbReference>
<dbReference type="PROSITE" id="PS50943">
    <property type="entry name" value="HTH_CROC1"/>
    <property type="match status" value="1"/>
</dbReference>
<dbReference type="InterPro" id="IPR001387">
    <property type="entry name" value="Cro/C1-type_HTH"/>
</dbReference>
<dbReference type="EMBL" id="JACEQY010000060">
    <property type="protein sequence ID" value="MBA4866391.1"/>
    <property type="molecule type" value="Genomic_DNA"/>
</dbReference>
<dbReference type="Pfam" id="PF19054">
    <property type="entry name" value="DUF5753"/>
    <property type="match status" value="1"/>
</dbReference>
<dbReference type="RefSeq" id="WP_181867796.1">
    <property type="nucleotide sequence ID" value="NZ_JACEQY010000060.1"/>
</dbReference>
<evidence type="ECO:0000313" key="2">
    <source>
        <dbReference type="EMBL" id="MBA4866391.1"/>
    </source>
</evidence>
<dbReference type="Gene3D" id="1.10.260.40">
    <property type="entry name" value="lambda repressor-like DNA-binding domains"/>
    <property type="match status" value="1"/>
</dbReference>
<comment type="caution">
    <text evidence="2">The sequence shown here is derived from an EMBL/GenBank/DDBJ whole genome shotgun (WGS) entry which is preliminary data.</text>
</comment>
<dbReference type="Pfam" id="PF13560">
    <property type="entry name" value="HTH_31"/>
    <property type="match status" value="1"/>
</dbReference>
<evidence type="ECO:0000259" key="1">
    <source>
        <dbReference type="PROSITE" id="PS50943"/>
    </source>
</evidence>
<dbReference type="AlphaFoldDB" id="A0A7W2D7V5"/>
<dbReference type="InterPro" id="IPR010982">
    <property type="entry name" value="Lambda_DNA-bd_dom_sf"/>
</dbReference>
<dbReference type="GO" id="GO:0003677">
    <property type="term" value="F:DNA binding"/>
    <property type="evidence" value="ECO:0007669"/>
    <property type="project" value="InterPro"/>
</dbReference>